<evidence type="ECO:0008006" key="3">
    <source>
        <dbReference type="Google" id="ProtNLM"/>
    </source>
</evidence>
<dbReference type="GO" id="GO:0050897">
    <property type="term" value="F:cobalt ion binding"/>
    <property type="evidence" value="ECO:0007669"/>
    <property type="project" value="TreeGrafter"/>
</dbReference>
<sequence>MLCSDCKKKQATRLVRREGERELYLCDDCFLRLCSAGGEFTVSVLQPQQEAPERCPVCGTTLEDYARTGLLGCAACYDVFREQMEPVILRIQGSTAHEGKSPLSDERQLRLLDEQRALRGELERALREKRMKEADSINRALRRLNRSIYGDGGLDD</sequence>
<protein>
    <recommendedName>
        <fullName evidence="3">UVR domain-containing protein</fullName>
    </recommendedName>
</protein>
<reference evidence="1" key="2">
    <citation type="submission" date="2021-04" db="EMBL/GenBank/DDBJ databases">
        <authorList>
            <person name="Gilroy R."/>
        </authorList>
    </citation>
    <scope>NUCLEOTIDE SEQUENCE</scope>
    <source>
        <strain evidence="1">2189</strain>
    </source>
</reference>
<gene>
    <name evidence="1" type="ORF">H9851_04715</name>
</gene>
<dbReference type="GO" id="GO:0005507">
    <property type="term" value="F:copper ion binding"/>
    <property type="evidence" value="ECO:0007669"/>
    <property type="project" value="TreeGrafter"/>
</dbReference>
<dbReference type="Proteomes" id="UP000886847">
    <property type="component" value="Unassembled WGS sequence"/>
</dbReference>
<dbReference type="GO" id="GO:0046870">
    <property type="term" value="F:cadmium ion binding"/>
    <property type="evidence" value="ECO:0007669"/>
    <property type="project" value="TreeGrafter"/>
</dbReference>
<dbReference type="PANTHER" id="PTHR38430:SF1">
    <property type="entry name" value="PROTEIN-ARGININE KINASE ACTIVATOR PROTEIN"/>
    <property type="match status" value="1"/>
</dbReference>
<dbReference type="AlphaFoldDB" id="A0A9D1W0Y0"/>
<evidence type="ECO:0000313" key="2">
    <source>
        <dbReference type="Proteomes" id="UP000886847"/>
    </source>
</evidence>
<dbReference type="GO" id="GO:0008270">
    <property type="term" value="F:zinc ion binding"/>
    <property type="evidence" value="ECO:0007669"/>
    <property type="project" value="TreeGrafter"/>
</dbReference>
<proteinExistence type="predicted"/>
<reference evidence="1" key="1">
    <citation type="journal article" date="2021" name="PeerJ">
        <title>Extensive microbial diversity within the chicken gut microbiome revealed by metagenomics and culture.</title>
        <authorList>
            <person name="Gilroy R."/>
            <person name="Ravi A."/>
            <person name="Getino M."/>
            <person name="Pursley I."/>
            <person name="Horton D.L."/>
            <person name="Alikhan N.F."/>
            <person name="Baker D."/>
            <person name="Gharbi K."/>
            <person name="Hall N."/>
            <person name="Watson M."/>
            <person name="Adriaenssens E.M."/>
            <person name="Foster-Nyarko E."/>
            <person name="Jarju S."/>
            <person name="Secka A."/>
            <person name="Antonio M."/>
            <person name="Oren A."/>
            <person name="Chaudhuri R.R."/>
            <person name="La Ragione R."/>
            <person name="Hildebrand F."/>
            <person name="Pallen M.J."/>
        </authorList>
    </citation>
    <scope>NUCLEOTIDE SEQUENCE</scope>
    <source>
        <strain evidence="1">2189</strain>
    </source>
</reference>
<dbReference type="EMBL" id="DXEW01000025">
    <property type="protein sequence ID" value="HIX50564.1"/>
    <property type="molecule type" value="Genomic_DNA"/>
</dbReference>
<dbReference type="GO" id="GO:1990169">
    <property type="term" value="P:stress response to copper ion"/>
    <property type="evidence" value="ECO:0007669"/>
    <property type="project" value="TreeGrafter"/>
</dbReference>
<dbReference type="InterPro" id="IPR025542">
    <property type="entry name" value="YacH"/>
</dbReference>
<comment type="caution">
    <text evidence="1">The sequence shown here is derived from an EMBL/GenBank/DDBJ whole genome shotgun (WGS) entry which is preliminary data.</text>
</comment>
<accession>A0A9D1W0Y0</accession>
<dbReference type="GO" id="GO:1990170">
    <property type="term" value="P:stress response to cadmium ion"/>
    <property type="evidence" value="ECO:0007669"/>
    <property type="project" value="TreeGrafter"/>
</dbReference>
<name>A0A9D1W0Y0_9FIRM</name>
<organism evidence="1 2">
    <name type="scientific">Candidatus Borkfalkia faecavium</name>
    <dbReference type="NCBI Taxonomy" id="2838508"/>
    <lineage>
        <taxon>Bacteria</taxon>
        <taxon>Bacillati</taxon>
        <taxon>Bacillota</taxon>
        <taxon>Clostridia</taxon>
        <taxon>Christensenellales</taxon>
        <taxon>Christensenellaceae</taxon>
        <taxon>Candidatus Borkfalkia</taxon>
    </lineage>
</organism>
<dbReference type="PANTHER" id="PTHR38430">
    <property type="entry name" value="PROTEIN-ARGININE KINASE ACTIVATOR PROTEIN"/>
    <property type="match status" value="1"/>
</dbReference>
<dbReference type="PIRSF" id="PIRSF015034">
    <property type="entry name" value="YacH"/>
    <property type="match status" value="1"/>
</dbReference>
<evidence type="ECO:0000313" key="1">
    <source>
        <dbReference type="EMBL" id="HIX50564.1"/>
    </source>
</evidence>